<dbReference type="InterPro" id="IPR029071">
    <property type="entry name" value="Ubiquitin-like_domsf"/>
</dbReference>
<keyword evidence="1 2" id="KW-0879">Wnt signaling pathway</keyword>
<dbReference type="Proteomes" id="UP000053766">
    <property type="component" value="Unassembled WGS sequence"/>
</dbReference>
<dbReference type="Pfam" id="PF00778">
    <property type="entry name" value="DIX"/>
    <property type="match status" value="1"/>
</dbReference>
<dbReference type="InterPro" id="IPR036305">
    <property type="entry name" value="RGS_sf"/>
</dbReference>
<keyword evidence="5" id="KW-1185">Reference proteome</keyword>
<dbReference type="GO" id="GO:0016055">
    <property type="term" value="P:Wnt signaling pathway"/>
    <property type="evidence" value="ECO:0007669"/>
    <property type="project" value="UniProtKB-KW"/>
</dbReference>
<dbReference type="InterPro" id="IPR043581">
    <property type="entry name" value="Axin-like"/>
</dbReference>
<name>A0A0D8XGS8_DICVI</name>
<dbReference type="GO" id="GO:0005886">
    <property type="term" value="C:plasma membrane"/>
    <property type="evidence" value="ECO:0007669"/>
    <property type="project" value="TreeGrafter"/>
</dbReference>
<reference evidence="4 5" key="1">
    <citation type="submission" date="2013-11" db="EMBL/GenBank/DDBJ databases">
        <title>Draft genome of the bovine lungworm Dictyocaulus viviparus.</title>
        <authorList>
            <person name="Mitreva M."/>
        </authorList>
    </citation>
    <scope>NUCLEOTIDE SEQUENCE [LARGE SCALE GENOMIC DNA]</scope>
    <source>
        <strain evidence="4 5">HannoverDv2000</strain>
    </source>
</reference>
<evidence type="ECO:0000313" key="4">
    <source>
        <dbReference type="EMBL" id="KJH43793.1"/>
    </source>
</evidence>
<dbReference type="EMBL" id="KN716526">
    <property type="protein sequence ID" value="KJH43793.1"/>
    <property type="molecule type" value="Genomic_DNA"/>
</dbReference>
<dbReference type="PANTHER" id="PTHR46102">
    <property type="entry name" value="AXIN"/>
    <property type="match status" value="1"/>
</dbReference>
<dbReference type="SUPFAM" id="SSF48097">
    <property type="entry name" value="Regulator of G-protein signaling, RGS"/>
    <property type="match status" value="1"/>
</dbReference>
<dbReference type="PROSITE" id="PS50841">
    <property type="entry name" value="DIX"/>
    <property type="match status" value="1"/>
</dbReference>
<dbReference type="GO" id="GO:0060090">
    <property type="term" value="F:molecular adaptor activity"/>
    <property type="evidence" value="ECO:0007669"/>
    <property type="project" value="TreeGrafter"/>
</dbReference>
<organism evidence="4 5">
    <name type="scientific">Dictyocaulus viviparus</name>
    <name type="common">Bovine lungworm</name>
    <dbReference type="NCBI Taxonomy" id="29172"/>
    <lineage>
        <taxon>Eukaryota</taxon>
        <taxon>Metazoa</taxon>
        <taxon>Ecdysozoa</taxon>
        <taxon>Nematoda</taxon>
        <taxon>Chromadorea</taxon>
        <taxon>Rhabditida</taxon>
        <taxon>Rhabditina</taxon>
        <taxon>Rhabditomorpha</taxon>
        <taxon>Strongyloidea</taxon>
        <taxon>Metastrongylidae</taxon>
        <taxon>Dictyocaulus</taxon>
    </lineage>
</organism>
<sequence>MTIDKAHFLSSVDAVLQDADALQVFREWIRLYSPESVDCLALHFAIKGYQTYLSRKELNTSSVACTLHRKFIRRVHSLNSQQPPYPELFEPVQSALRHHLNVIHSKFVTSPSFLTFLAQNNSEGSSLTSSMDEVHLPTQPYLTATPTISRDYNRRNKIFKTRTSSSDPTTSRCINDGRRDIEVDRERHLYKHTDGSIRHDIPEARVAFASVLTERLEIINKELERSDENTFARDLPRDLAACSLLPSLHDNRIIDDTTSDEEVVEKYVGTIDGTCRRSELDSPGLFNFQPIRKNPYENGFAPPPQEVQHFFTLSPYSIFPKSSKSMEGQISDSSGFCSSESAYLSDKNFGKKKNNMIMHGHHHLVSNSFNKKQPTTIPISNASDPMKKSTSTLTLIMRENEQPPMVAKIPSDVITLSKFRRMFGVSRNENKRFLFKSVSEYDGAPFQWNLITDDNAVLPLFDGKIIADCRHFNESD</sequence>
<dbReference type="GO" id="GO:0031625">
    <property type="term" value="F:ubiquitin protein ligase binding"/>
    <property type="evidence" value="ECO:0007669"/>
    <property type="project" value="TreeGrafter"/>
</dbReference>
<dbReference type="InterPro" id="IPR038207">
    <property type="entry name" value="DIX_dom_sf"/>
</dbReference>
<evidence type="ECO:0000259" key="3">
    <source>
        <dbReference type="PROSITE" id="PS50841"/>
    </source>
</evidence>
<dbReference type="GO" id="GO:0030877">
    <property type="term" value="C:beta-catenin destruction complex"/>
    <property type="evidence" value="ECO:0007669"/>
    <property type="project" value="TreeGrafter"/>
</dbReference>
<dbReference type="AlphaFoldDB" id="A0A0D8XGS8"/>
<reference evidence="5" key="2">
    <citation type="journal article" date="2016" name="Sci. Rep.">
        <title>Dictyocaulus viviparus genome, variome and transcriptome elucidate lungworm biology and support future intervention.</title>
        <authorList>
            <person name="McNulty S.N."/>
            <person name="Strube C."/>
            <person name="Rosa B.A."/>
            <person name="Martin J.C."/>
            <person name="Tyagi R."/>
            <person name="Choi Y.J."/>
            <person name="Wang Q."/>
            <person name="Hallsworth Pepin K."/>
            <person name="Zhang X."/>
            <person name="Ozersky P."/>
            <person name="Wilson R.K."/>
            <person name="Sternberg P.W."/>
            <person name="Gasser R.B."/>
            <person name="Mitreva M."/>
        </authorList>
    </citation>
    <scope>NUCLEOTIDE SEQUENCE [LARGE SCALE GENOMIC DNA]</scope>
    <source>
        <strain evidence="5">HannoverDv2000</strain>
    </source>
</reference>
<evidence type="ECO:0000313" key="5">
    <source>
        <dbReference type="Proteomes" id="UP000053766"/>
    </source>
</evidence>
<dbReference type="GO" id="GO:0048468">
    <property type="term" value="P:cell development"/>
    <property type="evidence" value="ECO:0007669"/>
    <property type="project" value="TreeGrafter"/>
</dbReference>
<feature type="domain" description="DIX" evidence="3">
    <location>
        <begin position="389"/>
        <end position="473"/>
    </location>
</feature>
<evidence type="ECO:0000256" key="1">
    <source>
        <dbReference type="ARBA" id="ARBA00022687"/>
    </source>
</evidence>
<dbReference type="GO" id="GO:0005634">
    <property type="term" value="C:nucleus"/>
    <property type="evidence" value="ECO:0007669"/>
    <property type="project" value="TreeGrafter"/>
</dbReference>
<dbReference type="GO" id="GO:0019901">
    <property type="term" value="F:protein kinase binding"/>
    <property type="evidence" value="ECO:0007669"/>
    <property type="project" value="TreeGrafter"/>
</dbReference>
<proteinExistence type="predicted"/>
<dbReference type="PANTHER" id="PTHR46102:SF2">
    <property type="entry name" value="AXIN"/>
    <property type="match status" value="1"/>
</dbReference>
<dbReference type="Gene3D" id="2.40.240.130">
    <property type="match status" value="1"/>
</dbReference>
<gene>
    <name evidence="4" type="ORF">DICVIV_10195</name>
</gene>
<dbReference type="SUPFAM" id="SSF54236">
    <property type="entry name" value="Ubiquitin-like"/>
    <property type="match status" value="1"/>
</dbReference>
<dbReference type="STRING" id="29172.A0A0D8XGS8"/>
<dbReference type="GO" id="GO:0032436">
    <property type="term" value="P:positive regulation of proteasomal ubiquitin-dependent protein catabolic process"/>
    <property type="evidence" value="ECO:0007669"/>
    <property type="project" value="TreeGrafter"/>
</dbReference>
<accession>A0A0D8XGS8</accession>
<dbReference type="GO" id="GO:0008013">
    <property type="term" value="F:beta-catenin binding"/>
    <property type="evidence" value="ECO:0007669"/>
    <property type="project" value="TreeGrafter"/>
</dbReference>
<dbReference type="GO" id="GO:0090090">
    <property type="term" value="P:negative regulation of canonical Wnt signaling pathway"/>
    <property type="evidence" value="ECO:0007669"/>
    <property type="project" value="InterPro"/>
</dbReference>
<evidence type="ECO:0000256" key="2">
    <source>
        <dbReference type="PROSITE-ProRule" id="PRU00069"/>
    </source>
</evidence>
<dbReference type="InterPro" id="IPR001158">
    <property type="entry name" value="DIX"/>
</dbReference>
<protein>
    <recommendedName>
        <fullName evidence="3">DIX domain-containing protein</fullName>
    </recommendedName>
</protein>
<dbReference type="OrthoDB" id="10007451at2759"/>